<evidence type="ECO:0000313" key="2">
    <source>
        <dbReference type="EMBL" id="CAG6677712.1"/>
    </source>
</evidence>
<dbReference type="EMBL" id="HBUF01243405">
    <property type="protein sequence ID" value="CAG6677712.1"/>
    <property type="molecule type" value="Transcribed_RNA"/>
</dbReference>
<protein>
    <submittedName>
        <fullName evidence="2">Uncharacterized protein</fullName>
    </submittedName>
</protein>
<name>A0A8D8T4E4_9HEMI</name>
<dbReference type="AlphaFoldDB" id="A0A8D8T4E4"/>
<proteinExistence type="predicted"/>
<keyword evidence="1" id="KW-0472">Membrane</keyword>
<sequence length="332" mass="37594">MVTSNKLSFGFLHYFYFVYFIPAIVLAHYPDQSEKDNPKPCSHKNVAINYQAPICVPTDQGWTAVSEQNCLNGLKSQCPEFNQAVCLWYSWKPSDPSLNVPELQLPCCRLKYYASSGGAKYTWMEVYYTNQYGTADRNNTVFDIVEIHRLIKHRAGFGNNDQPDWPLNVFDPNGERGLKWVYLNTSKTVPLTGSKLCPDNKDEGGLCSGKTVDFLKTNFKEGFDPAKTPTPSEKETNHNASISYEYTAGCVFGLIDQLKTSVCKVTYHRRSQYSYTVTTGVGLKEHKNTYGEDNKAPYLEAQVYSDSKGGKDGLVRYAYLQYVDVQYVDAQF</sequence>
<organism evidence="2">
    <name type="scientific">Cacopsylla melanoneura</name>
    <dbReference type="NCBI Taxonomy" id="428564"/>
    <lineage>
        <taxon>Eukaryota</taxon>
        <taxon>Metazoa</taxon>
        <taxon>Ecdysozoa</taxon>
        <taxon>Arthropoda</taxon>
        <taxon>Hexapoda</taxon>
        <taxon>Insecta</taxon>
        <taxon>Pterygota</taxon>
        <taxon>Neoptera</taxon>
        <taxon>Paraneoptera</taxon>
        <taxon>Hemiptera</taxon>
        <taxon>Sternorrhyncha</taxon>
        <taxon>Psylloidea</taxon>
        <taxon>Psyllidae</taxon>
        <taxon>Psyllinae</taxon>
        <taxon>Cacopsylla</taxon>
    </lineage>
</organism>
<reference evidence="2" key="1">
    <citation type="submission" date="2021-05" db="EMBL/GenBank/DDBJ databases">
        <authorList>
            <person name="Alioto T."/>
            <person name="Alioto T."/>
            <person name="Gomez Garrido J."/>
        </authorList>
    </citation>
    <scope>NUCLEOTIDE SEQUENCE</scope>
</reference>
<keyword evidence="1" id="KW-1133">Transmembrane helix</keyword>
<accession>A0A8D8T4E4</accession>
<feature type="transmembrane region" description="Helical" evidence="1">
    <location>
        <begin position="7"/>
        <end position="29"/>
    </location>
</feature>
<keyword evidence="1" id="KW-0812">Transmembrane</keyword>
<evidence type="ECO:0000256" key="1">
    <source>
        <dbReference type="SAM" id="Phobius"/>
    </source>
</evidence>